<evidence type="ECO:0000313" key="2">
    <source>
        <dbReference type="Proteomes" id="UP000199035"/>
    </source>
</evidence>
<proteinExistence type="predicted"/>
<dbReference type="EMBL" id="FNPK01000009">
    <property type="protein sequence ID" value="SDY39116.1"/>
    <property type="molecule type" value="Genomic_DNA"/>
</dbReference>
<name>A0A1H3JGR6_9GAMM</name>
<keyword evidence="2" id="KW-1185">Reference proteome</keyword>
<gene>
    <name evidence="1" type="ORF">SAMN05421643_10963</name>
</gene>
<organism evidence="1 2">
    <name type="scientific">Acinetobacter kyonggiensis</name>
    <dbReference type="NCBI Taxonomy" id="595670"/>
    <lineage>
        <taxon>Bacteria</taxon>
        <taxon>Pseudomonadati</taxon>
        <taxon>Pseudomonadota</taxon>
        <taxon>Gammaproteobacteria</taxon>
        <taxon>Moraxellales</taxon>
        <taxon>Moraxellaceae</taxon>
        <taxon>Acinetobacter</taxon>
    </lineage>
</organism>
<protein>
    <submittedName>
        <fullName evidence="1">Uncharacterized protein</fullName>
    </submittedName>
</protein>
<accession>A0A1H3JGR6</accession>
<dbReference type="Proteomes" id="UP000199035">
    <property type="component" value="Unassembled WGS sequence"/>
</dbReference>
<reference evidence="2" key="1">
    <citation type="submission" date="2016-10" db="EMBL/GenBank/DDBJ databases">
        <authorList>
            <person name="Varghese N."/>
            <person name="Submissions S."/>
        </authorList>
    </citation>
    <scope>NUCLEOTIDE SEQUENCE [LARGE SCALE GENOMIC DNA]</scope>
    <source>
        <strain evidence="2">ANC 5109</strain>
    </source>
</reference>
<dbReference type="AlphaFoldDB" id="A0A1H3JGR6"/>
<evidence type="ECO:0000313" key="1">
    <source>
        <dbReference type="EMBL" id="SDY39116.1"/>
    </source>
</evidence>
<sequence>MKTMSLAEISYVFDELIGRHLQTNNTESENLIAYLEKIRRKELFIVDTFRSKGVMAQKSKIQEGIDFSQSENEHVPVFKFRPTTFAKKWFPYQTIFEPFNVRKEEKVNRSELSIALLIFLRIINKYERGAGANFENGKAPISEILLFESIDNRIDQLKLEELSLDELKLIEKILCVCIEELEKSTIKKYLQYEHARFNKKIREYKFYIQNLLKHFGDLYAISINFWWDGYINHLDREKNNQKKQFLNNLRSYPEFESIKGHVGLWEYSDEKGLYFRCIFLCSKSKKYCKDYLSEGLLSYWEQGFARKSNGRLTGKVIYSAELSPLAYTKSKSLNQPIALISNSNKALLEDFYNIVLNYITISEKYYYPIELQVELLALSSTLNQEKNGDYGFMLKKYGPSRSFRGHLRNPKN</sequence>